<organism evidence="1 2">
    <name type="scientific">Pseudoalteromonas ulvae</name>
    <dbReference type="NCBI Taxonomy" id="107327"/>
    <lineage>
        <taxon>Bacteria</taxon>
        <taxon>Pseudomonadati</taxon>
        <taxon>Pseudomonadota</taxon>
        <taxon>Gammaproteobacteria</taxon>
        <taxon>Alteromonadales</taxon>
        <taxon>Pseudoalteromonadaceae</taxon>
        <taxon>Pseudoalteromonas</taxon>
    </lineage>
</organism>
<protein>
    <recommendedName>
        <fullName evidence="3">DUF1203 domain-containing protein</fullName>
    </recommendedName>
</protein>
<gene>
    <name evidence="1" type="ORF">B1199_14880</name>
</gene>
<sequence>MKNNFVFVALSEELFASYTDMSDSELLQHNAMWLTVDSCPGYPCRVSLQDAQVGEQVLALSFTHHDVASPYKAAGPIFVRKQAKKTTCVPGEVPTMLRHRCLSLRGYTSDGMMIDAGVVEGRDLENHIITMFDNKSVEYIHVHNAKPGCFNCEVRRA</sequence>
<dbReference type="Pfam" id="PF06718">
    <property type="entry name" value="DUF1203"/>
    <property type="match status" value="1"/>
</dbReference>
<evidence type="ECO:0000313" key="1">
    <source>
        <dbReference type="EMBL" id="OUL56659.1"/>
    </source>
</evidence>
<reference evidence="1 2" key="1">
    <citation type="submission" date="2017-02" db="EMBL/GenBank/DDBJ databases">
        <title>Pseudoalteromonas ulvae TC14 Genome.</title>
        <authorList>
            <person name="Molmeret M."/>
        </authorList>
    </citation>
    <scope>NUCLEOTIDE SEQUENCE [LARGE SCALE GENOMIC DNA]</scope>
    <source>
        <strain evidence="1">TC14</strain>
    </source>
</reference>
<dbReference type="AlphaFoldDB" id="A0A244CN74"/>
<proteinExistence type="predicted"/>
<evidence type="ECO:0008006" key="3">
    <source>
        <dbReference type="Google" id="ProtNLM"/>
    </source>
</evidence>
<keyword evidence="2" id="KW-1185">Reference proteome</keyword>
<dbReference type="RefSeq" id="WP_086744914.1">
    <property type="nucleotide sequence ID" value="NZ_MWPV01000005.1"/>
</dbReference>
<accession>A0A244CN74</accession>
<dbReference type="OrthoDB" id="5953307at2"/>
<dbReference type="InterPro" id="IPR009593">
    <property type="entry name" value="DUF1203"/>
</dbReference>
<evidence type="ECO:0000313" key="2">
    <source>
        <dbReference type="Proteomes" id="UP000194841"/>
    </source>
</evidence>
<name>A0A244CN74_PSEDV</name>
<dbReference type="EMBL" id="MWPV01000005">
    <property type="protein sequence ID" value="OUL56659.1"/>
    <property type="molecule type" value="Genomic_DNA"/>
</dbReference>
<comment type="caution">
    <text evidence="1">The sequence shown here is derived from an EMBL/GenBank/DDBJ whole genome shotgun (WGS) entry which is preliminary data.</text>
</comment>
<dbReference type="Proteomes" id="UP000194841">
    <property type="component" value="Unassembled WGS sequence"/>
</dbReference>